<dbReference type="RefSeq" id="WP_251806000.1">
    <property type="nucleotide sequence ID" value="NZ_CP166679.1"/>
</dbReference>
<organism evidence="2 3">
    <name type="scientific">Arenibacter antarcticus</name>
    <dbReference type="NCBI Taxonomy" id="2040469"/>
    <lineage>
        <taxon>Bacteria</taxon>
        <taxon>Pseudomonadati</taxon>
        <taxon>Bacteroidota</taxon>
        <taxon>Flavobacteriia</taxon>
        <taxon>Flavobacteriales</taxon>
        <taxon>Flavobacteriaceae</taxon>
        <taxon>Arenibacter</taxon>
    </lineage>
</organism>
<keyword evidence="3" id="KW-1185">Reference proteome</keyword>
<dbReference type="EMBL" id="JBHUOK010000030">
    <property type="protein sequence ID" value="MFD2789972.1"/>
    <property type="molecule type" value="Genomic_DNA"/>
</dbReference>
<protein>
    <submittedName>
        <fullName evidence="2">Uncharacterized protein</fullName>
    </submittedName>
</protein>
<accession>A0ABW5VE82</accession>
<sequence length="88" mass="9915">MKKETKIDTDYLQGFNLGYDLAKELNLTSPMFKDVNSDDNHMNAMQAGMAEYTNEIMYSKDNLQTLDGKSRENIGTQDDNGKGLNQSV</sequence>
<evidence type="ECO:0000313" key="3">
    <source>
        <dbReference type="Proteomes" id="UP001597532"/>
    </source>
</evidence>
<evidence type="ECO:0000256" key="1">
    <source>
        <dbReference type="SAM" id="MobiDB-lite"/>
    </source>
</evidence>
<reference evidence="3" key="1">
    <citation type="journal article" date="2019" name="Int. J. Syst. Evol. Microbiol.">
        <title>The Global Catalogue of Microorganisms (GCM) 10K type strain sequencing project: providing services to taxonomists for standard genome sequencing and annotation.</title>
        <authorList>
            <consortium name="The Broad Institute Genomics Platform"/>
            <consortium name="The Broad Institute Genome Sequencing Center for Infectious Disease"/>
            <person name="Wu L."/>
            <person name="Ma J."/>
        </authorList>
    </citation>
    <scope>NUCLEOTIDE SEQUENCE [LARGE SCALE GENOMIC DNA]</scope>
    <source>
        <strain evidence="3">KCTC 52924</strain>
    </source>
</reference>
<feature type="region of interest" description="Disordered" evidence="1">
    <location>
        <begin position="64"/>
        <end position="88"/>
    </location>
</feature>
<dbReference type="Proteomes" id="UP001597532">
    <property type="component" value="Unassembled WGS sequence"/>
</dbReference>
<gene>
    <name evidence="2" type="ORF">ACFS1K_09375</name>
</gene>
<name>A0ABW5VE82_9FLAO</name>
<proteinExistence type="predicted"/>
<evidence type="ECO:0000313" key="2">
    <source>
        <dbReference type="EMBL" id="MFD2789972.1"/>
    </source>
</evidence>
<comment type="caution">
    <text evidence="2">The sequence shown here is derived from an EMBL/GenBank/DDBJ whole genome shotgun (WGS) entry which is preliminary data.</text>
</comment>